<evidence type="ECO:0000256" key="1">
    <source>
        <dbReference type="SAM" id="MobiDB-lite"/>
    </source>
</evidence>
<comment type="caution">
    <text evidence="2">The sequence shown here is derived from an EMBL/GenBank/DDBJ whole genome shotgun (WGS) entry which is preliminary data.</text>
</comment>
<keyword evidence="3" id="KW-1185">Reference proteome</keyword>
<accession>A0A7W7CCM8</accession>
<name>A0A7W7CCM8_9PSEU</name>
<proteinExistence type="predicted"/>
<protein>
    <submittedName>
        <fullName evidence="2">Uncharacterized protein</fullName>
    </submittedName>
</protein>
<evidence type="ECO:0000313" key="3">
    <source>
        <dbReference type="Proteomes" id="UP000533598"/>
    </source>
</evidence>
<dbReference type="RefSeq" id="WP_185003382.1">
    <property type="nucleotide sequence ID" value="NZ_BAAAUI010000035.1"/>
</dbReference>
<feature type="region of interest" description="Disordered" evidence="1">
    <location>
        <begin position="60"/>
        <end position="80"/>
    </location>
</feature>
<evidence type="ECO:0000313" key="2">
    <source>
        <dbReference type="EMBL" id="MBB4677433.1"/>
    </source>
</evidence>
<dbReference type="Proteomes" id="UP000533598">
    <property type="component" value="Unassembled WGS sequence"/>
</dbReference>
<gene>
    <name evidence="2" type="ORF">HNR67_003551</name>
</gene>
<dbReference type="AlphaFoldDB" id="A0A7W7CCM8"/>
<dbReference type="EMBL" id="JACHMH010000001">
    <property type="protein sequence ID" value="MBB4677433.1"/>
    <property type="molecule type" value="Genomic_DNA"/>
</dbReference>
<organism evidence="2 3">
    <name type="scientific">Crossiella cryophila</name>
    <dbReference type="NCBI Taxonomy" id="43355"/>
    <lineage>
        <taxon>Bacteria</taxon>
        <taxon>Bacillati</taxon>
        <taxon>Actinomycetota</taxon>
        <taxon>Actinomycetes</taxon>
        <taxon>Pseudonocardiales</taxon>
        <taxon>Pseudonocardiaceae</taxon>
        <taxon>Crossiella</taxon>
    </lineage>
</organism>
<sequence>MQRQHLKAKAEQIEVAAKGITEAAVSAMIALEEEDSCRPAALWCDLWGETQNLHESERAFPLPGYHEPDESGQAFRSRTG</sequence>
<reference evidence="2 3" key="1">
    <citation type="submission" date="2020-08" db="EMBL/GenBank/DDBJ databases">
        <title>Sequencing the genomes of 1000 actinobacteria strains.</title>
        <authorList>
            <person name="Klenk H.-P."/>
        </authorList>
    </citation>
    <scope>NUCLEOTIDE SEQUENCE [LARGE SCALE GENOMIC DNA]</scope>
    <source>
        <strain evidence="2 3">DSM 44230</strain>
    </source>
</reference>